<proteinExistence type="predicted"/>
<keyword evidence="1" id="KW-1133">Transmembrane helix</keyword>
<reference evidence="2" key="1">
    <citation type="submission" date="2021-02" db="EMBL/GenBank/DDBJ databases">
        <authorList>
            <person name="Dougan E. K."/>
            <person name="Rhodes N."/>
            <person name="Thang M."/>
            <person name="Chan C."/>
        </authorList>
    </citation>
    <scope>NUCLEOTIDE SEQUENCE</scope>
</reference>
<gene>
    <name evidence="2" type="ORF">SNAT2548_LOCUS15915</name>
</gene>
<protein>
    <submittedName>
        <fullName evidence="2">Uncharacterized protein</fullName>
    </submittedName>
</protein>
<evidence type="ECO:0000256" key="1">
    <source>
        <dbReference type="SAM" id="Phobius"/>
    </source>
</evidence>
<keyword evidence="1" id="KW-0472">Membrane</keyword>
<dbReference type="OrthoDB" id="431067at2759"/>
<name>A0A812NKX5_9DINO</name>
<evidence type="ECO:0000313" key="2">
    <source>
        <dbReference type="EMBL" id="CAE7302577.1"/>
    </source>
</evidence>
<comment type="caution">
    <text evidence="2">The sequence shown here is derived from an EMBL/GenBank/DDBJ whole genome shotgun (WGS) entry which is preliminary data.</text>
</comment>
<sequence length="190" mass="20699">MLRFLAPVAAPLGDGALVIGRGYIMACTWLYSICSKTPYELQAATGLVLCFFGGTFVALFAAVEAFRKMGLERLNAELQYIIDQATLVEEASALDDLKDENADGIVDVDQMDARQLARQKLHVAMVSIEDPKRLEAAVSYLWAACLGALATLKIQFAQTAGPVSMLRNAEMTWTAFDTGFRVEAVCCTFV</sequence>
<dbReference type="Proteomes" id="UP000604046">
    <property type="component" value="Unassembled WGS sequence"/>
</dbReference>
<accession>A0A812NKX5</accession>
<dbReference type="AlphaFoldDB" id="A0A812NKX5"/>
<keyword evidence="1" id="KW-0812">Transmembrane</keyword>
<organism evidence="2 3">
    <name type="scientific">Symbiodinium natans</name>
    <dbReference type="NCBI Taxonomy" id="878477"/>
    <lineage>
        <taxon>Eukaryota</taxon>
        <taxon>Sar</taxon>
        <taxon>Alveolata</taxon>
        <taxon>Dinophyceae</taxon>
        <taxon>Suessiales</taxon>
        <taxon>Symbiodiniaceae</taxon>
        <taxon>Symbiodinium</taxon>
    </lineage>
</organism>
<feature type="transmembrane region" description="Helical" evidence="1">
    <location>
        <begin position="44"/>
        <end position="63"/>
    </location>
</feature>
<keyword evidence="3" id="KW-1185">Reference proteome</keyword>
<evidence type="ECO:0000313" key="3">
    <source>
        <dbReference type="Proteomes" id="UP000604046"/>
    </source>
</evidence>
<dbReference type="EMBL" id="CAJNDS010002068">
    <property type="protein sequence ID" value="CAE7302577.1"/>
    <property type="molecule type" value="Genomic_DNA"/>
</dbReference>